<evidence type="ECO:0000313" key="2">
    <source>
        <dbReference type="EMBL" id="KAK6588050.1"/>
    </source>
</evidence>
<feature type="region of interest" description="Disordered" evidence="1">
    <location>
        <begin position="327"/>
        <end position="351"/>
    </location>
</feature>
<comment type="caution">
    <text evidence="2">The sequence shown here is derived from an EMBL/GenBank/DDBJ whole genome shotgun (WGS) entry which is preliminary data.</text>
</comment>
<gene>
    <name evidence="2" type="ORF">RS030_71090</name>
</gene>
<sequence>MELSNFRRLLDYLEYEKRRCDEKQNAKICMGDQNQHSSVVYRYENTGNSGYIPITVASAVYMGDKCNHYDEKDCLDDLGVTRNEKSMGCKVKNDYPKVEVETLLILQEVTASKEHVKGETTYFRNEFKDNKLNIKESQLDDLKNSSEEDIFSDIEISSKSNSKNRRNRSFERSITPDLDTFIDEIYGFDKQDVIINNDEIVNEYKSDHDGSTVNVTDERDNHISSNKNHISTAEYLSKFGKKKGGLGRKGLEKNKIDYSLFSRPRSNNYSGTNNIKTSSSEKSNVGFEPSSSHQPYSECYLEVDGVCYLETHQDEDEEIKREIEKERYRDKMEDKKKDHEKNNKKQKKSCEKLLNREWKSIQRIMKKGDFRPLDVIGGNM</sequence>
<protein>
    <submittedName>
        <fullName evidence="2">Uncharacterized protein</fullName>
    </submittedName>
</protein>
<dbReference type="Proteomes" id="UP001311799">
    <property type="component" value="Unassembled WGS sequence"/>
</dbReference>
<organism evidence="2 3">
    <name type="scientific">Cryptosporidium xiaoi</name>
    <dbReference type="NCBI Taxonomy" id="659607"/>
    <lineage>
        <taxon>Eukaryota</taxon>
        <taxon>Sar</taxon>
        <taxon>Alveolata</taxon>
        <taxon>Apicomplexa</taxon>
        <taxon>Conoidasida</taxon>
        <taxon>Coccidia</taxon>
        <taxon>Eucoccidiorida</taxon>
        <taxon>Eimeriorina</taxon>
        <taxon>Cryptosporidiidae</taxon>
        <taxon>Cryptosporidium</taxon>
    </lineage>
</organism>
<evidence type="ECO:0000256" key="1">
    <source>
        <dbReference type="SAM" id="MobiDB-lite"/>
    </source>
</evidence>
<dbReference type="AlphaFoldDB" id="A0AAV9XWZ5"/>
<feature type="region of interest" description="Disordered" evidence="1">
    <location>
        <begin position="264"/>
        <end position="295"/>
    </location>
</feature>
<name>A0AAV9XWZ5_9CRYT</name>
<proteinExistence type="predicted"/>
<accession>A0AAV9XWZ5</accession>
<reference evidence="2 3" key="1">
    <citation type="submission" date="2023-10" db="EMBL/GenBank/DDBJ databases">
        <title>Comparative genomics analysis reveals potential genetic determinants of host preference in Cryptosporidium xiaoi.</title>
        <authorList>
            <person name="Xiao L."/>
            <person name="Li J."/>
        </authorList>
    </citation>
    <scope>NUCLEOTIDE SEQUENCE [LARGE SCALE GENOMIC DNA]</scope>
    <source>
        <strain evidence="2 3">52996</strain>
    </source>
</reference>
<evidence type="ECO:0000313" key="3">
    <source>
        <dbReference type="Proteomes" id="UP001311799"/>
    </source>
</evidence>
<dbReference type="EMBL" id="JAWDEY010000035">
    <property type="protein sequence ID" value="KAK6588050.1"/>
    <property type="molecule type" value="Genomic_DNA"/>
</dbReference>
<keyword evidence="3" id="KW-1185">Reference proteome</keyword>